<dbReference type="Proteomes" id="UP000037510">
    <property type="component" value="Unassembled WGS sequence"/>
</dbReference>
<keyword evidence="5" id="KW-0539">Nucleus</keyword>
<dbReference type="SUPFAM" id="SSF53720">
    <property type="entry name" value="ALDH-like"/>
    <property type="match status" value="2"/>
</dbReference>
<dbReference type="InterPro" id="IPR016163">
    <property type="entry name" value="Ald_DH_C"/>
</dbReference>
<protein>
    <recommendedName>
        <fullName evidence="7">Probable methylmalonate-semialdehyde/malonate-semialdehyde dehydrogenase [acylating], mitochondrial</fullName>
    </recommendedName>
    <alternativeName>
        <fullName evidence="8">Malonate-semialdehyde dehydrogenase [acylating]</fullName>
    </alternativeName>
</protein>
<comment type="function">
    <text evidence="6">Probable malonate and methylmalonate semialdehyde dehydrogenase involved in the catabolism of valine, thymine, and compounds catabolized by way of beta-alanine, including uracil and cytidine.</text>
</comment>
<comment type="catalytic activity">
    <reaction evidence="10">
        <text>3-oxopropanoate + NAD(+) + CoA + H2O = hydrogencarbonate + acetyl-CoA + NADH + H(+)</text>
        <dbReference type="Rhea" id="RHEA:76615"/>
        <dbReference type="ChEBI" id="CHEBI:15377"/>
        <dbReference type="ChEBI" id="CHEBI:15378"/>
        <dbReference type="ChEBI" id="CHEBI:17544"/>
        <dbReference type="ChEBI" id="CHEBI:33190"/>
        <dbReference type="ChEBI" id="CHEBI:57287"/>
        <dbReference type="ChEBI" id="CHEBI:57288"/>
        <dbReference type="ChEBI" id="CHEBI:57540"/>
        <dbReference type="ChEBI" id="CHEBI:57945"/>
        <dbReference type="EC" id="1.2.1.27"/>
    </reaction>
    <physiologicalReaction direction="left-to-right" evidence="10">
        <dbReference type="Rhea" id="RHEA:76616"/>
    </physiologicalReaction>
</comment>
<accession>A0A0L7K277</accession>
<dbReference type="GO" id="GO:0046982">
    <property type="term" value="F:protein heterodimerization activity"/>
    <property type="evidence" value="ECO:0007669"/>
    <property type="project" value="InterPro"/>
</dbReference>
<dbReference type="Pfam" id="PF00171">
    <property type="entry name" value="Aldedh"/>
    <property type="match status" value="1"/>
</dbReference>
<comment type="caution">
    <text evidence="13">The sequence shown here is derived from an EMBL/GenBank/DDBJ whole genome shotgun (WGS) entry which is preliminary data.</text>
</comment>
<comment type="subcellular location">
    <subcellularLocation>
        <location evidence="1">Nucleus</location>
    </subcellularLocation>
</comment>
<name>A0A0L7K277_OPEBR</name>
<keyword evidence="4" id="KW-0804">Transcription</keyword>
<evidence type="ECO:0000256" key="1">
    <source>
        <dbReference type="ARBA" id="ARBA00004123"/>
    </source>
</evidence>
<keyword evidence="14" id="KW-1185">Reference proteome</keyword>
<dbReference type="GO" id="GO:0005634">
    <property type="term" value="C:nucleus"/>
    <property type="evidence" value="ECO:0007669"/>
    <property type="project" value="UniProtKB-SubCell"/>
</dbReference>
<evidence type="ECO:0000256" key="2">
    <source>
        <dbReference type="ARBA" id="ARBA00009986"/>
    </source>
</evidence>
<dbReference type="AlphaFoldDB" id="A0A0L7K277"/>
<dbReference type="InterPro" id="IPR006565">
    <property type="entry name" value="BTP"/>
</dbReference>
<dbReference type="InterPro" id="IPR009072">
    <property type="entry name" value="Histone-fold"/>
</dbReference>
<evidence type="ECO:0000256" key="3">
    <source>
        <dbReference type="ARBA" id="ARBA00023015"/>
    </source>
</evidence>
<comment type="similarity">
    <text evidence="2">Belongs to the aldehyde dehydrogenase family.</text>
</comment>
<comment type="catalytic activity">
    <reaction evidence="9">
        <text>2-methyl-3-oxopropanoate + NAD(+) + CoA + H2O = propanoyl-CoA + hydrogencarbonate + NADH + H(+)</text>
        <dbReference type="Rhea" id="RHEA:20804"/>
        <dbReference type="ChEBI" id="CHEBI:15377"/>
        <dbReference type="ChEBI" id="CHEBI:15378"/>
        <dbReference type="ChEBI" id="CHEBI:17544"/>
        <dbReference type="ChEBI" id="CHEBI:57287"/>
        <dbReference type="ChEBI" id="CHEBI:57392"/>
        <dbReference type="ChEBI" id="CHEBI:57540"/>
        <dbReference type="ChEBI" id="CHEBI:57700"/>
        <dbReference type="ChEBI" id="CHEBI:57945"/>
        <dbReference type="EC" id="1.2.1.27"/>
    </reaction>
    <physiologicalReaction direction="left-to-right" evidence="9">
        <dbReference type="Rhea" id="RHEA:20805"/>
    </physiologicalReaction>
</comment>
<dbReference type="PANTHER" id="PTHR43866:SF3">
    <property type="entry name" value="METHYLMALONATE-SEMIALDEHYDE DEHYDROGENASE [ACYLATING], MITOCHONDRIAL"/>
    <property type="match status" value="1"/>
</dbReference>
<dbReference type="GO" id="GO:0006210">
    <property type="term" value="P:thymine catabolic process"/>
    <property type="evidence" value="ECO:0007669"/>
    <property type="project" value="TreeGrafter"/>
</dbReference>
<dbReference type="Gene3D" id="3.40.309.10">
    <property type="entry name" value="Aldehyde Dehydrogenase, Chain A, domain 2"/>
    <property type="match status" value="2"/>
</dbReference>
<reference evidence="13 14" key="1">
    <citation type="journal article" date="2015" name="Genome Biol. Evol.">
        <title>The genome of winter moth (Operophtera brumata) provides a genomic perspective on sexual dimorphism and phenology.</title>
        <authorList>
            <person name="Derks M.F."/>
            <person name="Smit S."/>
            <person name="Salis L."/>
            <person name="Schijlen E."/>
            <person name="Bossers A."/>
            <person name="Mateman C."/>
            <person name="Pijl A.S."/>
            <person name="de Ridder D."/>
            <person name="Groenen M.A."/>
            <person name="Visser M.E."/>
            <person name="Megens H.J."/>
        </authorList>
    </citation>
    <scope>NUCLEOTIDE SEQUENCE [LARGE SCALE GENOMIC DNA]</scope>
    <source>
        <strain evidence="13">WM2013NL</strain>
        <tissue evidence="13">Head and thorax</tissue>
    </source>
</reference>
<feature type="non-terminal residue" evidence="13">
    <location>
        <position position="231"/>
    </location>
</feature>
<evidence type="ECO:0000256" key="10">
    <source>
        <dbReference type="ARBA" id="ARBA00048821"/>
    </source>
</evidence>
<evidence type="ECO:0000256" key="6">
    <source>
        <dbReference type="ARBA" id="ARBA00037458"/>
    </source>
</evidence>
<evidence type="ECO:0000313" key="13">
    <source>
        <dbReference type="EMBL" id="KOB51916.1"/>
    </source>
</evidence>
<dbReference type="Gene3D" id="1.10.20.10">
    <property type="entry name" value="Histone, subunit A"/>
    <property type="match status" value="1"/>
</dbReference>
<evidence type="ECO:0000256" key="7">
    <source>
        <dbReference type="ARBA" id="ARBA00039517"/>
    </source>
</evidence>
<evidence type="ECO:0000256" key="8">
    <source>
        <dbReference type="ARBA" id="ARBA00042419"/>
    </source>
</evidence>
<dbReference type="InterPro" id="IPR010061">
    <property type="entry name" value="MeMal-semiAld_DH"/>
</dbReference>
<feature type="domain" description="Aldehyde dehydrogenase" evidence="11">
    <location>
        <begin position="52"/>
        <end position="101"/>
    </location>
</feature>
<evidence type="ECO:0000259" key="11">
    <source>
        <dbReference type="Pfam" id="PF00171"/>
    </source>
</evidence>
<evidence type="ECO:0000259" key="12">
    <source>
        <dbReference type="Pfam" id="PF07524"/>
    </source>
</evidence>
<feature type="domain" description="Bromodomain associated" evidence="12">
    <location>
        <begin position="14"/>
        <end position="49"/>
    </location>
</feature>
<organism evidence="13 14">
    <name type="scientific">Operophtera brumata</name>
    <name type="common">Winter moth</name>
    <name type="synonym">Phalaena brumata</name>
    <dbReference type="NCBI Taxonomy" id="104452"/>
    <lineage>
        <taxon>Eukaryota</taxon>
        <taxon>Metazoa</taxon>
        <taxon>Ecdysozoa</taxon>
        <taxon>Arthropoda</taxon>
        <taxon>Hexapoda</taxon>
        <taxon>Insecta</taxon>
        <taxon>Pterygota</taxon>
        <taxon>Neoptera</taxon>
        <taxon>Endopterygota</taxon>
        <taxon>Lepidoptera</taxon>
        <taxon>Glossata</taxon>
        <taxon>Ditrysia</taxon>
        <taxon>Geometroidea</taxon>
        <taxon>Geometridae</taxon>
        <taxon>Larentiinae</taxon>
        <taxon>Operophtera</taxon>
    </lineage>
</organism>
<dbReference type="GO" id="GO:0006574">
    <property type="term" value="P:L-valine catabolic process"/>
    <property type="evidence" value="ECO:0007669"/>
    <property type="project" value="TreeGrafter"/>
</dbReference>
<dbReference type="EMBL" id="JTDY01016068">
    <property type="protein sequence ID" value="KOB51916.1"/>
    <property type="molecule type" value="Genomic_DNA"/>
</dbReference>
<evidence type="ECO:0000256" key="5">
    <source>
        <dbReference type="ARBA" id="ARBA00023242"/>
    </source>
</evidence>
<dbReference type="Pfam" id="PF07524">
    <property type="entry name" value="Bromo_TP"/>
    <property type="match status" value="1"/>
</dbReference>
<evidence type="ECO:0000256" key="9">
    <source>
        <dbReference type="ARBA" id="ARBA00047644"/>
    </source>
</evidence>
<evidence type="ECO:0000256" key="4">
    <source>
        <dbReference type="ARBA" id="ARBA00023163"/>
    </source>
</evidence>
<dbReference type="PANTHER" id="PTHR43866">
    <property type="entry name" value="MALONATE-SEMIALDEHYDE DEHYDROGENASE"/>
    <property type="match status" value="1"/>
</dbReference>
<dbReference type="STRING" id="104452.A0A0L7K277"/>
<evidence type="ECO:0000313" key="14">
    <source>
        <dbReference type="Proteomes" id="UP000037510"/>
    </source>
</evidence>
<dbReference type="InterPro" id="IPR016161">
    <property type="entry name" value="Ald_DH/histidinol_DH"/>
</dbReference>
<sequence>MAEITEKLESTSDARRRILNIAVSTVLLETGFDSCDKMSLETLTEILQSCEAKEWIPELVARAQGLKVNAGHVPGTDVGPVISVRAKERVHRLVESGEAKEWSPELVARAQGLKVNAGHVPGTDVGPVISVRAKERVHKLVESGEAKEWSLELVARAQGLKVNAGHVPGTDVGPVISVNAGHVPGTDVGPVISVRAKERVHRLVESGKCDVCQVKRRSGAPSWWRALSEAS</sequence>
<gene>
    <name evidence="13" type="ORF">OBRU01_26900</name>
</gene>
<proteinExistence type="inferred from homology"/>
<dbReference type="InterPro" id="IPR015590">
    <property type="entry name" value="Aldehyde_DH_dom"/>
</dbReference>
<dbReference type="GO" id="GO:0004491">
    <property type="term" value="F:methylmalonate-semialdehyde dehydrogenase (acylating, NAD) activity"/>
    <property type="evidence" value="ECO:0007669"/>
    <property type="project" value="InterPro"/>
</dbReference>
<keyword evidence="3" id="KW-0805">Transcription regulation</keyword>